<dbReference type="HOGENOM" id="CLU_2227313_0_0_1"/>
<keyword evidence="3" id="KW-1185">Reference proteome</keyword>
<keyword evidence="1" id="KW-0472">Membrane</keyword>
<keyword evidence="1" id="KW-0812">Transmembrane</keyword>
<evidence type="ECO:0000313" key="2">
    <source>
        <dbReference type="EnsemblPlants" id="OB09G13210.1"/>
    </source>
</evidence>
<organism evidence="2">
    <name type="scientific">Oryza brachyantha</name>
    <name type="common">malo sina</name>
    <dbReference type="NCBI Taxonomy" id="4533"/>
    <lineage>
        <taxon>Eukaryota</taxon>
        <taxon>Viridiplantae</taxon>
        <taxon>Streptophyta</taxon>
        <taxon>Embryophyta</taxon>
        <taxon>Tracheophyta</taxon>
        <taxon>Spermatophyta</taxon>
        <taxon>Magnoliopsida</taxon>
        <taxon>Liliopsida</taxon>
        <taxon>Poales</taxon>
        <taxon>Poaceae</taxon>
        <taxon>BOP clade</taxon>
        <taxon>Oryzoideae</taxon>
        <taxon>Oryzeae</taxon>
        <taxon>Oryzinae</taxon>
        <taxon>Oryza</taxon>
    </lineage>
</organism>
<reference evidence="2" key="1">
    <citation type="journal article" date="2013" name="Nat. Commun.">
        <title>Whole-genome sequencing of Oryza brachyantha reveals mechanisms underlying Oryza genome evolution.</title>
        <authorList>
            <person name="Chen J."/>
            <person name="Huang Q."/>
            <person name="Gao D."/>
            <person name="Wang J."/>
            <person name="Lang Y."/>
            <person name="Liu T."/>
            <person name="Li B."/>
            <person name="Bai Z."/>
            <person name="Luis Goicoechea J."/>
            <person name="Liang C."/>
            <person name="Chen C."/>
            <person name="Zhang W."/>
            <person name="Sun S."/>
            <person name="Liao Y."/>
            <person name="Zhang X."/>
            <person name="Yang L."/>
            <person name="Song C."/>
            <person name="Wang M."/>
            <person name="Shi J."/>
            <person name="Liu G."/>
            <person name="Liu J."/>
            <person name="Zhou H."/>
            <person name="Zhou W."/>
            <person name="Yu Q."/>
            <person name="An N."/>
            <person name="Chen Y."/>
            <person name="Cai Q."/>
            <person name="Wang B."/>
            <person name="Liu B."/>
            <person name="Min J."/>
            <person name="Huang Y."/>
            <person name="Wu H."/>
            <person name="Li Z."/>
            <person name="Zhang Y."/>
            <person name="Yin Y."/>
            <person name="Song W."/>
            <person name="Jiang J."/>
            <person name="Jackson S.A."/>
            <person name="Wing R.A."/>
            <person name="Wang J."/>
            <person name="Chen M."/>
        </authorList>
    </citation>
    <scope>NUCLEOTIDE SEQUENCE [LARGE SCALE GENOMIC DNA]</scope>
    <source>
        <strain evidence="2">cv. IRGC 101232</strain>
    </source>
</reference>
<dbReference type="EnsemblPlants" id="OB09G13210.1">
    <property type="protein sequence ID" value="OB09G13210.1"/>
    <property type="gene ID" value="OB09G13210"/>
</dbReference>
<proteinExistence type="predicted"/>
<reference evidence="2" key="2">
    <citation type="submission" date="2013-04" db="UniProtKB">
        <authorList>
            <consortium name="EnsemblPlants"/>
        </authorList>
    </citation>
    <scope>IDENTIFICATION</scope>
</reference>
<dbReference type="AlphaFoldDB" id="J3MWE2"/>
<accession>J3MWE2</accession>
<evidence type="ECO:0000256" key="1">
    <source>
        <dbReference type="SAM" id="Phobius"/>
    </source>
</evidence>
<sequence length="106" mass="12256">MGNRAILTRNRVVTIDFKFKIFRFTFVKVFVVFAVSTRNPRVCGAAVFASCTVSETLPPTTTTLYRSIDIDYFLESHLNFSLLFFSIHGSFILMYIRFRLSPVHSF</sequence>
<dbReference type="Gramene" id="OB09G13210.1">
    <property type="protein sequence ID" value="OB09G13210.1"/>
    <property type="gene ID" value="OB09G13210"/>
</dbReference>
<dbReference type="Proteomes" id="UP000006038">
    <property type="component" value="Chromosome 9"/>
</dbReference>
<keyword evidence="1" id="KW-1133">Transmembrane helix</keyword>
<name>J3MWE2_ORYBR</name>
<feature type="transmembrane region" description="Helical" evidence="1">
    <location>
        <begin position="78"/>
        <end position="96"/>
    </location>
</feature>
<protein>
    <submittedName>
        <fullName evidence="2">Uncharacterized protein</fullName>
    </submittedName>
</protein>
<evidence type="ECO:0000313" key="3">
    <source>
        <dbReference type="Proteomes" id="UP000006038"/>
    </source>
</evidence>